<reference evidence="2 3" key="1">
    <citation type="journal article" date="2016" name="Mol. Biol. Evol.">
        <title>Comparative Genomics of Early-Diverging Mushroom-Forming Fungi Provides Insights into the Origins of Lignocellulose Decay Capabilities.</title>
        <authorList>
            <person name="Nagy L.G."/>
            <person name="Riley R."/>
            <person name="Tritt A."/>
            <person name="Adam C."/>
            <person name="Daum C."/>
            <person name="Floudas D."/>
            <person name="Sun H."/>
            <person name="Yadav J.S."/>
            <person name="Pangilinan J."/>
            <person name="Larsson K.H."/>
            <person name="Matsuura K."/>
            <person name="Barry K."/>
            <person name="Labutti K."/>
            <person name="Kuo R."/>
            <person name="Ohm R.A."/>
            <person name="Bhattacharya S.S."/>
            <person name="Shirouzu T."/>
            <person name="Yoshinaga Y."/>
            <person name="Martin F.M."/>
            <person name="Grigoriev I.V."/>
            <person name="Hibbett D.S."/>
        </authorList>
    </citation>
    <scope>NUCLEOTIDE SEQUENCE [LARGE SCALE GENOMIC DNA]</scope>
    <source>
        <strain evidence="2 3">CBS 109695</strain>
    </source>
</reference>
<name>A0A166DZW4_9AGAM</name>
<dbReference type="Proteomes" id="UP000076532">
    <property type="component" value="Unassembled WGS sequence"/>
</dbReference>
<evidence type="ECO:0000256" key="1">
    <source>
        <dbReference type="SAM" id="MobiDB-lite"/>
    </source>
</evidence>
<sequence length="410" mass="46218">MSYRYVNTPGDGFCSIKAPKRNRGESPRSVASPYSRSPNPICSGSTSLNILLPYCKSQALTALKMAWTSKQIESFPSQKLQHRLLAQSNAGQLDPGKRTSTWYQKNIQDWKELVVPYTPSESDIASLNRCLPPDNIALLVISLIAHTTLDVEISHPSVISHIKGLVVIWPTIWIWIRLLHTKVVNARHQISLLSKEQLKIEQTRYTVLVQALLFFLGYHKPERGRPTQSTSNQLCALVTKTNGVLQMISTLWIEEEKEWRANMGFPSCNIYSESISYARSEIEQLVIAGCGGSAEEVANIAFRRVAHNLRWLRQQAAESWLGPDIANRYSQLAEDAAYVKMHMEEPSSVLCDAFRAHTGEQQKYLGTEEEPTIYVAKQPGELMVLELLWKAEEGEISWTSIFVDSQASLK</sequence>
<organism evidence="2 3">
    <name type="scientific">Athelia psychrophila</name>
    <dbReference type="NCBI Taxonomy" id="1759441"/>
    <lineage>
        <taxon>Eukaryota</taxon>
        <taxon>Fungi</taxon>
        <taxon>Dikarya</taxon>
        <taxon>Basidiomycota</taxon>
        <taxon>Agaricomycotina</taxon>
        <taxon>Agaricomycetes</taxon>
        <taxon>Agaricomycetidae</taxon>
        <taxon>Atheliales</taxon>
        <taxon>Atheliaceae</taxon>
        <taxon>Athelia</taxon>
    </lineage>
</organism>
<proteinExistence type="predicted"/>
<evidence type="ECO:0000313" key="3">
    <source>
        <dbReference type="Proteomes" id="UP000076532"/>
    </source>
</evidence>
<protein>
    <submittedName>
        <fullName evidence="2">Uncharacterized protein</fullName>
    </submittedName>
</protein>
<gene>
    <name evidence="2" type="ORF">FIBSPDRAFT_1048319</name>
</gene>
<keyword evidence="3" id="KW-1185">Reference proteome</keyword>
<dbReference type="AlphaFoldDB" id="A0A166DZW4"/>
<evidence type="ECO:0000313" key="2">
    <source>
        <dbReference type="EMBL" id="KZP15245.1"/>
    </source>
</evidence>
<accession>A0A166DZW4</accession>
<dbReference type="EMBL" id="KV417607">
    <property type="protein sequence ID" value="KZP15245.1"/>
    <property type="molecule type" value="Genomic_DNA"/>
</dbReference>
<feature type="region of interest" description="Disordered" evidence="1">
    <location>
        <begin position="16"/>
        <end position="36"/>
    </location>
</feature>